<evidence type="ECO:0008006" key="6">
    <source>
        <dbReference type="Google" id="ProtNLM"/>
    </source>
</evidence>
<evidence type="ECO:0000256" key="1">
    <source>
        <dbReference type="ARBA" id="ARBA00022737"/>
    </source>
</evidence>
<name>A0ABQ8WFB2_PENCH</name>
<dbReference type="PANTHER" id="PTHR24124">
    <property type="entry name" value="ANKYRIN REPEAT FAMILY A"/>
    <property type="match status" value="1"/>
</dbReference>
<sequence length="209" mass="23287">MPGGSALEFGKFCEDIGVMCNMTLSEIGMQYLNTRGFSELHQVLLRITYKVSLSDYLRSLGRDTLDNFINCTDSRGRTPLTWAVEFGWSDATQILLDYGADPHRAATTNRGSVTLLHLAVAGPRSQFLRAGFLEVIDILLQMEVDVNARDHEGWTPLHIAASRGIFDLRNLFSQPALDWSVLTNDNMSVDALSPIEQFSNVALARIYQS</sequence>
<feature type="repeat" description="ANK" evidence="3">
    <location>
        <begin position="75"/>
        <end position="107"/>
    </location>
</feature>
<dbReference type="InterPro" id="IPR036770">
    <property type="entry name" value="Ankyrin_rpt-contain_sf"/>
</dbReference>
<dbReference type="InterPro" id="IPR002110">
    <property type="entry name" value="Ankyrin_rpt"/>
</dbReference>
<keyword evidence="5" id="KW-1185">Reference proteome</keyword>
<dbReference type="Gene3D" id="1.25.40.20">
    <property type="entry name" value="Ankyrin repeat-containing domain"/>
    <property type="match status" value="1"/>
</dbReference>
<dbReference type="SMART" id="SM00248">
    <property type="entry name" value="ANK"/>
    <property type="match status" value="3"/>
</dbReference>
<keyword evidence="1" id="KW-0677">Repeat</keyword>
<gene>
    <name evidence="4" type="ORF">N7505_007631</name>
</gene>
<evidence type="ECO:0000256" key="2">
    <source>
        <dbReference type="ARBA" id="ARBA00023043"/>
    </source>
</evidence>
<organism evidence="4 5">
    <name type="scientific">Penicillium chrysogenum</name>
    <name type="common">Penicillium notatum</name>
    <dbReference type="NCBI Taxonomy" id="5076"/>
    <lineage>
        <taxon>Eukaryota</taxon>
        <taxon>Fungi</taxon>
        <taxon>Dikarya</taxon>
        <taxon>Ascomycota</taxon>
        <taxon>Pezizomycotina</taxon>
        <taxon>Eurotiomycetes</taxon>
        <taxon>Eurotiomycetidae</taxon>
        <taxon>Eurotiales</taxon>
        <taxon>Aspergillaceae</taxon>
        <taxon>Penicillium</taxon>
        <taxon>Penicillium chrysogenum species complex</taxon>
    </lineage>
</organism>
<evidence type="ECO:0000313" key="5">
    <source>
        <dbReference type="Proteomes" id="UP001220256"/>
    </source>
</evidence>
<dbReference type="Pfam" id="PF13637">
    <property type="entry name" value="Ank_4"/>
    <property type="match status" value="1"/>
</dbReference>
<dbReference type="PROSITE" id="PS50088">
    <property type="entry name" value="ANK_REPEAT"/>
    <property type="match status" value="1"/>
</dbReference>
<evidence type="ECO:0000256" key="3">
    <source>
        <dbReference type="PROSITE-ProRule" id="PRU00023"/>
    </source>
</evidence>
<comment type="caution">
    <text evidence="4">The sequence shown here is derived from an EMBL/GenBank/DDBJ whole genome shotgun (WGS) entry which is preliminary data.</text>
</comment>
<dbReference type="SUPFAM" id="SSF48403">
    <property type="entry name" value="Ankyrin repeat"/>
    <property type="match status" value="1"/>
</dbReference>
<evidence type="ECO:0000313" key="4">
    <source>
        <dbReference type="EMBL" id="KAJ5264838.1"/>
    </source>
</evidence>
<accession>A0ABQ8WFB2</accession>
<dbReference type="Pfam" id="PF12796">
    <property type="entry name" value="Ank_2"/>
    <property type="match status" value="1"/>
</dbReference>
<dbReference type="Proteomes" id="UP001220256">
    <property type="component" value="Unassembled WGS sequence"/>
</dbReference>
<keyword evidence="2 3" id="KW-0040">ANK repeat</keyword>
<reference evidence="4 5" key="1">
    <citation type="journal article" date="2023" name="IMA Fungus">
        <title>Comparative genomic study of the Penicillium genus elucidates a diverse pangenome and 15 lateral gene transfer events.</title>
        <authorList>
            <person name="Petersen C."/>
            <person name="Sorensen T."/>
            <person name="Nielsen M.R."/>
            <person name="Sondergaard T.E."/>
            <person name="Sorensen J.L."/>
            <person name="Fitzpatrick D.A."/>
            <person name="Frisvad J.C."/>
            <person name="Nielsen K.L."/>
        </authorList>
    </citation>
    <scope>NUCLEOTIDE SEQUENCE [LARGE SCALE GENOMIC DNA]</scope>
    <source>
        <strain evidence="4 5">IBT 3361</strain>
    </source>
</reference>
<dbReference type="PANTHER" id="PTHR24124:SF14">
    <property type="entry name" value="CHROMOSOME UNDETERMINED SCAFFOLD_25, WHOLE GENOME SHOTGUN SEQUENCE"/>
    <property type="match status" value="1"/>
</dbReference>
<protein>
    <recommendedName>
        <fullName evidence="6">Ankyrin repeat protein</fullName>
    </recommendedName>
</protein>
<dbReference type="EMBL" id="JAPVEB010000004">
    <property type="protein sequence ID" value="KAJ5264838.1"/>
    <property type="molecule type" value="Genomic_DNA"/>
</dbReference>
<proteinExistence type="predicted"/>
<dbReference type="PROSITE" id="PS50297">
    <property type="entry name" value="ANK_REP_REGION"/>
    <property type="match status" value="1"/>
</dbReference>